<proteinExistence type="predicted"/>
<reference evidence="1" key="1">
    <citation type="journal article" date="2020" name="Nature">
        <title>Giant virus diversity and host interactions through global metagenomics.</title>
        <authorList>
            <person name="Schulz F."/>
            <person name="Roux S."/>
            <person name="Paez-Espino D."/>
            <person name="Jungbluth S."/>
            <person name="Walsh D.A."/>
            <person name="Denef V.J."/>
            <person name="McMahon K.D."/>
            <person name="Konstantinidis K.T."/>
            <person name="Eloe-Fadrosh E.A."/>
            <person name="Kyrpides N.C."/>
            <person name="Woyke T."/>
        </authorList>
    </citation>
    <scope>NUCLEOTIDE SEQUENCE</scope>
    <source>
        <strain evidence="1">GVMAG-M-3300025652-16</strain>
    </source>
</reference>
<organism evidence="1">
    <name type="scientific">viral metagenome</name>
    <dbReference type="NCBI Taxonomy" id="1070528"/>
    <lineage>
        <taxon>unclassified sequences</taxon>
        <taxon>metagenomes</taxon>
        <taxon>organismal metagenomes</taxon>
    </lineage>
</organism>
<protein>
    <submittedName>
        <fullName evidence="1">Uncharacterized protein</fullName>
    </submittedName>
</protein>
<name>A0A6C0J3K0_9ZZZZ</name>
<sequence>MPSIVFNYGSWWNWETAAAGGHPNQKVSFDGANRNIYVAEGVTELNVKTDLYSAWKEWAQFSTESPPPIVWAKAFTAVGGDPITESQDLGTTFFLENGWRIQPTPNGTSYTLTITGNLYTREAGETPFRFANGVSVSLVRSNIVELITVEALAVAITPADVTAIANAAADQVWDETLSEHQTAGSTGAKLKDNLKKTHYIARI</sequence>
<accession>A0A6C0J3K0</accession>
<dbReference type="EMBL" id="MN740293">
    <property type="protein sequence ID" value="QHT98537.1"/>
    <property type="molecule type" value="Genomic_DNA"/>
</dbReference>
<evidence type="ECO:0000313" key="1">
    <source>
        <dbReference type="EMBL" id="QHT98537.1"/>
    </source>
</evidence>
<dbReference type="AlphaFoldDB" id="A0A6C0J3K0"/>